<gene>
    <name evidence="9" type="ORF">BE221DRAFT_158263</name>
</gene>
<dbReference type="Proteomes" id="UP000195557">
    <property type="component" value="Unassembled WGS sequence"/>
</dbReference>
<dbReference type="InterPro" id="IPR051372">
    <property type="entry name" value="CWC21"/>
</dbReference>
<dbReference type="InterPro" id="IPR013170">
    <property type="entry name" value="mRNA_splic_Cwf21_dom"/>
</dbReference>
<name>A0A1Y5INF6_OSTTA</name>
<feature type="compositionally biased region" description="Low complexity" evidence="7">
    <location>
        <begin position="97"/>
        <end position="110"/>
    </location>
</feature>
<feature type="compositionally biased region" description="Basic and acidic residues" evidence="7">
    <location>
        <begin position="111"/>
        <end position="179"/>
    </location>
</feature>
<protein>
    <recommendedName>
        <fullName evidence="8">CWF21 domain-containing protein</fullName>
    </recommendedName>
</protein>
<evidence type="ECO:0000256" key="4">
    <source>
        <dbReference type="ARBA" id="ARBA00022728"/>
    </source>
</evidence>
<evidence type="ECO:0000259" key="8">
    <source>
        <dbReference type="SMART" id="SM01115"/>
    </source>
</evidence>
<dbReference type="AlphaFoldDB" id="A0A1Y5INF6"/>
<sequence>MYNGIGLGSARGSGTSGYVQRNAFFRDASRLTRDDGGRRDDGRDGENARRASKRAPCAALARHEAMRAIEVRCAELEESLRASGASEETIEARVAATRAAGRDAAAARDAAANDRDAKAVTERKEREMEKLARAFGVDKAERDAREGDAFDQDLQRRLREEKREAREAEERRRERERRKSEKRAKKERKRAKKELKRREREERRERERVERDARRVEEDRRAAERAGAKARDLERELAMLDAEIARRGLKPLDVEERRVEVPPPPPGARVAAEVPPPPPGARLQMMEARIRYRYKCD</sequence>
<feature type="domain" description="CWF21" evidence="8">
    <location>
        <begin position="61"/>
        <end position="106"/>
    </location>
</feature>
<comment type="similarity">
    <text evidence="2">Belongs to the CWC21 family.</text>
</comment>
<feature type="region of interest" description="Disordered" evidence="7">
    <location>
        <begin position="255"/>
        <end position="282"/>
    </location>
</feature>
<organism evidence="9">
    <name type="scientific">Ostreococcus tauri</name>
    <name type="common">Marine green alga</name>
    <dbReference type="NCBI Taxonomy" id="70448"/>
    <lineage>
        <taxon>Eukaryota</taxon>
        <taxon>Viridiplantae</taxon>
        <taxon>Chlorophyta</taxon>
        <taxon>Mamiellophyceae</taxon>
        <taxon>Mamiellales</taxon>
        <taxon>Bathycoccaceae</taxon>
        <taxon>Ostreococcus</taxon>
    </lineage>
</organism>
<evidence type="ECO:0000256" key="1">
    <source>
        <dbReference type="ARBA" id="ARBA00004123"/>
    </source>
</evidence>
<evidence type="ECO:0000256" key="3">
    <source>
        <dbReference type="ARBA" id="ARBA00022664"/>
    </source>
</evidence>
<feature type="compositionally biased region" description="Basic residues" evidence="7">
    <location>
        <begin position="180"/>
        <end position="195"/>
    </location>
</feature>
<dbReference type="EMBL" id="KZ155774">
    <property type="protein sequence ID" value="OUS48622.1"/>
    <property type="molecule type" value="Genomic_DNA"/>
</dbReference>
<reference evidence="9" key="1">
    <citation type="submission" date="2017-04" db="EMBL/GenBank/DDBJ databases">
        <title>Population genomics of picophytoplankton unveils novel chromosome hypervariability.</title>
        <authorList>
            <consortium name="DOE Joint Genome Institute"/>
            <person name="Blanc-Mathieu R."/>
            <person name="Krasovec M."/>
            <person name="Hebrard M."/>
            <person name="Yau S."/>
            <person name="Desgranges E."/>
            <person name="Martin J."/>
            <person name="Schackwitz W."/>
            <person name="Kuo A."/>
            <person name="Salin G."/>
            <person name="Donnadieu C."/>
            <person name="Desdevises Y."/>
            <person name="Sanchez-Ferandin S."/>
            <person name="Moreau H."/>
            <person name="Rivals E."/>
            <person name="Grigoriev I.V."/>
            <person name="Grimsley N."/>
            <person name="Eyre-Walker A."/>
            <person name="Piganeau G."/>
        </authorList>
    </citation>
    <scope>NUCLEOTIDE SEQUENCE [LARGE SCALE GENOMIC DNA]</scope>
    <source>
        <strain evidence="9">RCC 1115</strain>
    </source>
</reference>
<feature type="region of interest" description="Disordered" evidence="7">
    <location>
        <begin position="97"/>
        <end position="230"/>
    </location>
</feature>
<keyword evidence="6" id="KW-0539">Nucleus</keyword>
<dbReference type="PANTHER" id="PTHR36562">
    <property type="entry name" value="SERINE/ARGININE REPETITIVE MATRIX 2"/>
    <property type="match status" value="1"/>
</dbReference>
<keyword evidence="4" id="KW-0747">Spliceosome</keyword>
<keyword evidence="3" id="KW-0507">mRNA processing</keyword>
<proteinExistence type="inferred from homology"/>
<dbReference type="GO" id="GO:0005681">
    <property type="term" value="C:spliceosomal complex"/>
    <property type="evidence" value="ECO:0007669"/>
    <property type="project" value="UniProtKB-KW"/>
</dbReference>
<dbReference type="PANTHER" id="PTHR36562:SF5">
    <property type="entry name" value="SERINE_ARGININE REPETITIVE MATRIX 2"/>
    <property type="match status" value="1"/>
</dbReference>
<evidence type="ECO:0000256" key="6">
    <source>
        <dbReference type="ARBA" id="ARBA00023242"/>
    </source>
</evidence>
<evidence type="ECO:0000256" key="5">
    <source>
        <dbReference type="ARBA" id="ARBA00023187"/>
    </source>
</evidence>
<feature type="compositionally biased region" description="Basic and acidic residues" evidence="7">
    <location>
        <begin position="196"/>
        <end position="230"/>
    </location>
</feature>
<feature type="region of interest" description="Disordered" evidence="7">
    <location>
        <begin position="29"/>
        <end position="57"/>
    </location>
</feature>
<accession>A0A1Y5INF6</accession>
<dbReference type="GO" id="GO:0006397">
    <property type="term" value="P:mRNA processing"/>
    <property type="evidence" value="ECO:0007669"/>
    <property type="project" value="UniProtKB-KW"/>
</dbReference>
<keyword evidence="5" id="KW-0508">mRNA splicing</keyword>
<evidence type="ECO:0000313" key="9">
    <source>
        <dbReference type="EMBL" id="OUS48622.1"/>
    </source>
</evidence>
<dbReference type="GO" id="GO:0008380">
    <property type="term" value="P:RNA splicing"/>
    <property type="evidence" value="ECO:0007669"/>
    <property type="project" value="UniProtKB-KW"/>
</dbReference>
<dbReference type="CDD" id="cd21372">
    <property type="entry name" value="cwf21_CWC21-like"/>
    <property type="match status" value="1"/>
</dbReference>
<dbReference type="SMART" id="SM01115">
    <property type="entry name" value="cwf21"/>
    <property type="match status" value="1"/>
</dbReference>
<dbReference type="eggNOG" id="KOG1869">
    <property type="taxonomic scope" value="Eukaryota"/>
</dbReference>
<feature type="compositionally biased region" description="Basic and acidic residues" evidence="7">
    <location>
        <begin position="29"/>
        <end position="49"/>
    </location>
</feature>
<comment type="subcellular location">
    <subcellularLocation>
        <location evidence="1">Nucleus</location>
    </subcellularLocation>
</comment>
<evidence type="ECO:0000256" key="7">
    <source>
        <dbReference type="SAM" id="MobiDB-lite"/>
    </source>
</evidence>
<evidence type="ECO:0000256" key="2">
    <source>
        <dbReference type="ARBA" id="ARBA00005954"/>
    </source>
</evidence>